<sequence>MRVVYILERDDVSGIGVSSYARQISATRKPRIDCVGEVLYANTAPHLASVAYSLLVIPSVPYNPRTTPMPSASLVIADFVVYEYAAHYGDDCALWVA</sequence>
<comment type="caution">
    <text evidence="1">The sequence shown here is derived from an EMBL/GenBank/DDBJ whole genome shotgun (WGS) entry which is preliminary data.</text>
</comment>
<evidence type="ECO:0000313" key="1">
    <source>
        <dbReference type="EMBL" id="KAK8869422.1"/>
    </source>
</evidence>
<dbReference type="EMBL" id="JAPCWZ010000004">
    <property type="protein sequence ID" value="KAK8869422.1"/>
    <property type="molecule type" value="Genomic_DNA"/>
</dbReference>
<protein>
    <submittedName>
        <fullName evidence="1">Uncharacterized protein</fullName>
    </submittedName>
</protein>
<organism evidence="1 2">
    <name type="scientific">Apiospora arundinis</name>
    <dbReference type="NCBI Taxonomy" id="335852"/>
    <lineage>
        <taxon>Eukaryota</taxon>
        <taxon>Fungi</taxon>
        <taxon>Dikarya</taxon>
        <taxon>Ascomycota</taxon>
        <taxon>Pezizomycotina</taxon>
        <taxon>Sordariomycetes</taxon>
        <taxon>Xylariomycetidae</taxon>
        <taxon>Amphisphaeriales</taxon>
        <taxon>Apiosporaceae</taxon>
        <taxon>Apiospora</taxon>
    </lineage>
</organism>
<dbReference type="Proteomes" id="UP001390339">
    <property type="component" value="Unassembled WGS sequence"/>
</dbReference>
<evidence type="ECO:0000313" key="2">
    <source>
        <dbReference type="Proteomes" id="UP001390339"/>
    </source>
</evidence>
<reference evidence="1 2" key="1">
    <citation type="journal article" date="2024" name="IMA Fungus">
        <title>Apiospora arundinis, a panoply of carbohydrate-active enzymes and secondary metabolites.</title>
        <authorList>
            <person name="Sorensen T."/>
            <person name="Petersen C."/>
            <person name="Muurmann A.T."/>
            <person name="Christiansen J.V."/>
            <person name="Brundto M.L."/>
            <person name="Overgaard C.K."/>
            <person name="Boysen A.T."/>
            <person name="Wollenberg R.D."/>
            <person name="Larsen T.O."/>
            <person name="Sorensen J.L."/>
            <person name="Nielsen K.L."/>
            <person name="Sondergaard T.E."/>
        </authorList>
    </citation>
    <scope>NUCLEOTIDE SEQUENCE [LARGE SCALE GENOMIC DNA]</scope>
    <source>
        <strain evidence="1 2">AAU 773</strain>
    </source>
</reference>
<gene>
    <name evidence="1" type="ORF">PGQ11_008000</name>
</gene>
<name>A0ABR2IXC8_9PEZI</name>
<keyword evidence="2" id="KW-1185">Reference proteome</keyword>
<proteinExistence type="predicted"/>
<accession>A0ABR2IXC8</accession>